<evidence type="ECO:0000259" key="10">
    <source>
        <dbReference type="PROSITE" id="PS50057"/>
    </source>
</evidence>
<dbReference type="InterPro" id="IPR019749">
    <property type="entry name" value="Band_41_domain"/>
</dbReference>
<evidence type="ECO:0000256" key="1">
    <source>
        <dbReference type="ARBA" id="ARBA00002598"/>
    </source>
</evidence>
<proteinExistence type="inferred from homology"/>
<dbReference type="SMART" id="SM00295">
    <property type="entry name" value="B41"/>
    <property type="match status" value="1"/>
</dbReference>
<comment type="similarity">
    <text evidence="7">Belongs to the fluoride channel Fluc/FEX (TC 1.A.43) family.</text>
</comment>
<keyword evidence="6 9" id="KW-0472">Membrane</keyword>
<evidence type="ECO:0000256" key="8">
    <source>
        <dbReference type="ARBA" id="ARBA00035585"/>
    </source>
</evidence>
<evidence type="ECO:0000256" key="2">
    <source>
        <dbReference type="ARBA" id="ARBA00004651"/>
    </source>
</evidence>
<dbReference type="InterPro" id="IPR029071">
    <property type="entry name" value="Ubiquitin-like_domsf"/>
</dbReference>
<feature type="domain" description="FERM" evidence="10">
    <location>
        <begin position="276"/>
        <end position="574"/>
    </location>
</feature>
<dbReference type="InterPro" id="IPR003691">
    <property type="entry name" value="FluC"/>
</dbReference>
<comment type="subcellular location">
    <subcellularLocation>
        <location evidence="2">Cell membrane</location>
        <topology evidence="2">Multi-pass membrane protein</topology>
    </subcellularLocation>
</comment>
<dbReference type="SUPFAM" id="SSF47031">
    <property type="entry name" value="Second domain of FERM"/>
    <property type="match status" value="1"/>
</dbReference>
<dbReference type="CDD" id="cd14473">
    <property type="entry name" value="FERM_B-lobe"/>
    <property type="match status" value="1"/>
</dbReference>
<feature type="transmembrane region" description="Helical" evidence="9">
    <location>
        <begin position="167"/>
        <end position="189"/>
    </location>
</feature>
<evidence type="ECO:0000256" key="6">
    <source>
        <dbReference type="ARBA" id="ARBA00023136"/>
    </source>
</evidence>
<dbReference type="Gene3D" id="1.20.80.10">
    <property type="match status" value="1"/>
</dbReference>
<sequence>MMFSNSPNLKKAIETGFCGCLTTFSTWLTGIAIELLDNHIIFSFSGMLISGSTLAIVTYLGLQIGGKIFNSSEKKKSEWLEKYGLETFPSKKDKPGCCRKNPDNSIKIIEMKETKSIGSDALLDEEYPRPPITTAGILNVFVIALLLITILSAIIIAFFAASYSDDLLLQCFGYNALFCIFGFWIRVFFSRFNKRFKKTGTWLTNMAGVAITAIGAIVKKKNIESRGARTIALYSAGLSGIAGSMSTMSTFMKECGQLALVEKGKTLLMSDYIGPIYPLFIMPDGSHKKLKVDESTTFGDIVDSLCQRIELYSNISSYRIVMEPSQEIMKPENKYLEYISSLPQEEKSAVRCLFKRLFFMDPDEDYCSDPITKHFMYSQFRASVLQGEYFVTIDQALDLAALSFQSTYGPHNPSKHKSGFLGKFISDFIPASYLPSRSISEWEDLLFSAHTKLGMKTKSECEFDYISIIKTLPYHQMVMIDCVYVSAGDVPIKERVYIGIGANGLYVLSFPAMDAKSFVALHEILTWGCSKNTFNIKIPRGDEGDAESHIFETSRPRMLMDMLHGYVQMYLQEIKDAEEEGELEE</sequence>
<dbReference type="InterPro" id="IPR014352">
    <property type="entry name" value="FERM/acyl-CoA-bd_prot_sf"/>
</dbReference>
<evidence type="ECO:0000313" key="12">
    <source>
        <dbReference type="Proteomes" id="UP001057375"/>
    </source>
</evidence>
<evidence type="ECO:0000256" key="7">
    <source>
        <dbReference type="ARBA" id="ARBA00035120"/>
    </source>
</evidence>
<dbReference type="PROSITE" id="PS50057">
    <property type="entry name" value="FERM_3"/>
    <property type="match status" value="1"/>
</dbReference>
<evidence type="ECO:0000256" key="9">
    <source>
        <dbReference type="SAM" id="Phobius"/>
    </source>
</evidence>
<dbReference type="InterPro" id="IPR019748">
    <property type="entry name" value="FERM_central"/>
</dbReference>
<reference evidence="11" key="1">
    <citation type="submission" date="2022-03" db="EMBL/GenBank/DDBJ databases">
        <title>Draft genome sequence of Aduncisulcus paluster, a free-living microaerophilic Fornicata.</title>
        <authorList>
            <person name="Yuyama I."/>
            <person name="Kume K."/>
            <person name="Tamura T."/>
            <person name="Inagaki Y."/>
            <person name="Hashimoto T."/>
        </authorList>
    </citation>
    <scope>NUCLEOTIDE SEQUENCE</scope>
    <source>
        <strain evidence="11">NY0171</strain>
    </source>
</reference>
<dbReference type="SUPFAM" id="SSF54236">
    <property type="entry name" value="Ubiquitin-like"/>
    <property type="match status" value="1"/>
</dbReference>
<comment type="function">
    <text evidence="1">Fluoride channel required for the rapid expulsion of cytoplasmic fluoride.</text>
</comment>
<keyword evidence="12" id="KW-1185">Reference proteome</keyword>
<feature type="transmembrane region" description="Helical" evidence="9">
    <location>
        <begin position="12"/>
        <end position="33"/>
    </location>
</feature>
<dbReference type="Proteomes" id="UP001057375">
    <property type="component" value="Unassembled WGS sequence"/>
</dbReference>
<protein>
    <submittedName>
        <fullName evidence="11">Fluoride ion transporter CrcB like protein</fullName>
    </submittedName>
</protein>
<organism evidence="11 12">
    <name type="scientific">Aduncisulcus paluster</name>
    <dbReference type="NCBI Taxonomy" id="2918883"/>
    <lineage>
        <taxon>Eukaryota</taxon>
        <taxon>Metamonada</taxon>
        <taxon>Carpediemonas-like organisms</taxon>
        <taxon>Aduncisulcus</taxon>
    </lineage>
</organism>
<keyword evidence="4 9" id="KW-0812">Transmembrane</keyword>
<dbReference type="Pfam" id="PF00373">
    <property type="entry name" value="FERM_M"/>
    <property type="match status" value="1"/>
</dbReference>
<gene>
    <name evidence="11" type="ORF">ADUPG1_009403</name>
</gene>
<dbReference type="PANTHER" id="PTHR28259:SF1">
    <property type="entry name" value="FLUORIDE EXPORT PROTEIN 1-RELATED"/>
    <property type="match status" value="1"/>
</dbReference>
<evidence type="ECO:0000256" key="5">
    <source>
        <dbReference type="ARBA" id="ARBA00022989"/>
    </source>
</evidence>
<evidence type="ECO:0000256" key="3">
    <source>
        <dbReference type="ARBA" id="ARBA00022475"/>
    </source>
</evidence>
<accession>A0ABQ5KYA9</accession>
<dbReference type="PANTHER" id="PTHR28259">
    <property type="entry name" value="FLUORIDE EXPORT PROTEIN 1-RELATED"/>
    <property type="match status" value="1"/>
</dbReference>
<dbReference type="EMBL" id="BQXS01011224">
    <property type="protein sequence ID" value="GKT36434.1"/>
    <property type="molecule type" value="Genomic_DNA"/>
</dbReference>
<dbReference type="InterPro" id="IPR000299">
    <property type="entry name" value="FERM_domain"/>
</dbReference>
<keyword evidence="5 9" id="KW-1133">Transmembrane helix</keyword>
<feature type="transmembrane region" description="Helical" evidence="9">
    <location>
        <begin position="201"/>
        <end position="218"/>
    </location>
</feature>
<keyword evidence="3" id="KW-1003">Cell membrane</keyword>
<feature type="transmembrane region" description="Helical" evidence="9">
    <location>
        <begin position="137"/>
        <end position="161"/>
    </location>
</feature>
<dbReference type="InterPro" id="IPR035963">
    <property type="entry name" value="FERM_2"/>
</dbReference>
<comment type="catalytic activity">
    <reaction evidence="8">
        <text>fluoride(in) = fluoride(out)</text>
        <dbReference type="Rhea" id="RHEA:76159"/>
        <dbReference type="ChEBI" id="CHEBI:17051"/>
    </reaction>
    <physiologicalReaction direction="left-to-right" evidence="8">
        <dbReference type="Rhea" id="RHEA:76160"/>
    </physiologicalReaction>
</comment>
<dbReference type="Pfam" id="PF21989">
    <property type="entry name" value="RA_2"/>
    <property type="match status" value="1"/>
</dbReference>
<evidence type="ECO:0000313" key="11">
    <source>
        <dbReference type="EMBL" id="GKT36434.1"/>
    </source>
</evidence>
<comment type="caution">
    <text evidence="11">The sequence shown here is derived from an EMBL/GenBank/DDBJ whole genome shotgun (WGS) entry which is preliminary data.</text>
</comment>
<evidence type="ECO:0000256" key="4">
    <source>
        <dbReference type="ARBA" id="ARBA00022692"/>
    </source>
</evidence>
<feature type="transmembrane region" description="Helical" evidence="9">
    <location>
        <begin position="39"/>
        <end position="62"/>
    </location>
</feature>
<name>A0ABQ5KYA9_9EUKA</name>